<dbReference type="AlphaFoldDB" id="A0A225WW78"/>
<dbReference type="EMBL" id="NBNE01000234">
    <property type="protein sequence ID" value="OWZ21349.1"/>
    <property type="molecule type" value="Genomic_DNA"/>
</dbReference>
<protein>
    <submittedName>
        <fullName evidence="1">Uncharacterized protein</fullName>
    </submittedName>
</protein>
<comment type="caution">
    <text evidence="1">The sequence shown here is derived from an EMBL/GenBank/DDBJ whole genome shotgun (WGS) entry which is preliminary data.</text>
</comment>
<keyword evidence="2" id="KW-1185">Reference proteome</keyword>
<dbReference type="Proteomes" id="UP000198211">
    <property type="component" value="Unassembled WGS sequence"/>
</dbReference>
<reference evidence="2" key="1">
    <citation type="submission" date="2017-03" db="EMBL/GenBank/DDBJ databases">
        <title>Phytopthora megakarya and P. palmivora, two closely related causual agents of cacao black pod achieved similar genome size and gene model numbers by different mechanisms.</title>
        <authorList>
            <person name="Ali S."/>
            <person name="Shao J."/>
            <person name="Larry D.J."/>
            <person name="Kronmiller B."/>
            <person name="Shen D."/>
            <person name="Strem M.D."/>
            <person name="Melnick R.L."/>
            <person name="Guiltinan M.J."/>
            <person name="Tyler B.M."/>
            <person name="Meinhardt L.W."/>
            <person name="Bailey B.A."/>
        </authorList>
    </citation>
    <scope>NUCLEOTIDE SEQUENCE [LARGE SCALE GENOMIC DNA]</scope>
    <source>
        <strain evidence="2">zdho120</strain>
    </source>
</reference>
<evidence type="ECO:0000313" key="2">
    <source>
        <dbReference type="Proteomes" id="UP000198211"/>
    </source>
</evidence>
<gene>
    <name evidence="1" type="ORF">PHMEG_0004111</name>
</gene>
<organism evidence="1 2">
    <name type="scientific">Phytophthora megakarya</name>
    <dbReference type="NCBI Taxonomy" id="4795"/>
    <lineage>
        <taxon>Eukaryota</taxon>
        <taxon>Sar</taxon>
        <taxon>Stramenopiles</taxon>
        <taxon>Oomycota</taxon>
        <taxon>Peronosporomycetes</taxon>
        <taxon>Peronosporales</taxon>
        <taxon>Peronosporaceae</taxon>
        <taxon>Phytophthora</taxon>
    </lineage>
</organism>
<sequence length="212" mass="24232">MNTQKNSRYGYLEQSATLAGTADVLLGMPWFIEVNPAINSAERVICPRPQGEKLQPNNPLQFHQCSHRQQARRVAGRRIKVNKTVSQASDASSTLHQYYIQHGHRGSQGLTRFISSRDIKTLFRAKTTSIVFLWPQLQATLRLMQRSVHWRILLYTRSSIAIEIEFFAPNYQMYLPPSSHDNMDASIEVADSTPVHRKQFPLSPEQKAAIQE</sequence>
<evidence type="ECO:0000313" key="1">
    <source>
        <dbReference type="EMBL" id="OWZ21349.1"/>
    </source>
</evidence>
<proteinExistence type="predicted"/>
<name>A0A225WW78_9STRA</name>
<accession>A0A225WW78</accession>